<dbReference type="RefSeq" id="WP_076482866.1">
    <property type="nucleotide sequence ID" value="NZ_FTNT01000016.1"/>
</dbReference>
<proteinExistence type="predicted"/>
<dbReference type="EMBL" id="FTNT01000016">
    <property type="protein sequence ID" value="SIS23213.1"/>
    <property type="molecule type" value="Genomic_DNA"/>
</dbReference>
<dbReference type="STRING" id="1344003.SAMN05445060_4077"/>
<gene>
    <name evidence="1" type="ORF">SAMN05445060_4077</name>
</gene>
<organism evidence="1 2">
    <name type="scientific">Williamsia sterculiae</name>
    <dbReference type="NCBI Taxonomy" id="1344003"/>
    <lineage>
        <taxon>Bacteria</taxon>
        <taxon>Bacillati</taxon>
        <taxon>Actinomycetota</taxon>
        <taxon>Actinomycetes</taxon>
        <taxon>Mycobacteriales</taxon>
        <taxon>Nocardiaceae</taxon>
        <taxon>Williamsia</taxon>
    </lineage>
</organism>
<dbReference type="AlphaFoldDB" id="A0A1N7HEM8"/>
<reference evidence="1 2" key="1">
    <citation type="submission" date="2017-01" db="EMBL/GenBank/DDBJ databases">
        <authorList>
            <person name="Mah S.A."/>
            <person name="Swanson W.J."/>
            <person name="Moy G.W."/>
            <person name="Vacquier V.D."/>
        </authorList>
    </citation>
    <scope>NUCLEOTIDE SEQUENCE [LARGE SCALE GENOMIC DNA]</scope>
    <source>
        <strain evidence="1 2">CPCC 203464</strain>
    </source>
</reference>
<sequence>MTAGVIDPRRVRLRAALSHLMARSLDPRVPPAQQRVCAIAADTLGPILAADPTTHTAQITAAMNRETRPAVAGVMGEVRDQLTGTALSRHQLSTHTCAGEW</sequence>
<evidence type="ECO:0000313" key="1">
    <source>
        <dbReference type="EMBL" id="SIS23213.1"/>
    </source>
</evidence>
<evidence type="ECO:0000313" key="2">
    <source>
        <dbReference type="Proteomes" id="UP000186218"/>
    </source>
</evidence>
<protein>
    <submittedName>
        <fullName evidence="1">Uncharacterized protein</fullName>
    </submittedName>
</protein>
<accession>A0A1N7HEM8</accession>
<name>A0A1N7HEM8_9NOCA</name>
<dbReference type="Proteomes" id="UP000186218">
    <property type="component" value="Unassembled WGS sequence"/>
</dbReference>
<keyword evidence="2" id="KW-1185">Reference proteome</keyword>